<dbReference type="InterPro" id="IPR037883">
    <property type="entry name" value="Knr4/Smi1-like_sf"/>
</dbReference>
<keyword evidence="3" id="KW-1185">Reference proteome</keyword>
<dbReference type="Pfam" id="PF14568">
    <property type="entry name" value="SUKH_6"/>
    <property type="match status" value="1"/>
</dbReference>
<dbReference type="InterPro" id="IPR018958">
    <property type="entry name" value="Knr4/Smi1-like_dom"/>
</dbReference>
<feature type="domain" description="Knr4/Smi1-like" evidence="1">
    <location>
        <begin position="27"/>
        <end position="166"/>
    </location>
</feature>
<protein>
    <submittedName>
        <fullName evidence="2">SMI1/KNR4 family protein</fullName>
    </submittedName>
</protein>
<dbReference type="Gene3D" id="3.40.1580.10">
    <property type="entry name" value="SMI1/KNR4-like"/>
    <property type="match status" value="1"/>
</dbReference>
<dbReference type="Proteomes" id="UP000623440">
    <property type="component" value="Unassembled WGS sequence"/>
</dbReference>
<evidence type="ECO:0000259" key="1">
    <source>
        <dbReference type="SMART" id="SM00860"/>
    </source>
</evidence>
<dbReference type="SMART" id="SM00860">
    <property type="entry name" value="SMI1_KNR4"/>
    <property type="match status" value="1"/>
</dbReference>
<proteinExistence type="predicted"/>
<organism evidence="2 3">
    <name type="scientific">Nostoc flagelliforme FACHB-838</name>
    <dbReference type="NCBI Taxonomy" id="2692904"/>
    <lineage>
        <taxon>Bacteria</taxon>
        <taxon>Bacillati</taxon>
        <taxon>Cyanobacteriota</taxon>
        <taxon>Cyanophyceae</taxon>
        <taxon>Nostocales</taxon>
        <taxon>Nostocaceae</taxon>
        <taxon>Nostoc</taxon>
    </lineage>
</organism>
<dbReference type="EMBL" id="JACJSI010000088">
    <property type="protein sequence ID" value="MBD2533258.1"/>
    <property type="molecule type" value="Genomic_DNA"/>
</dbReference>
<reference evidence="2 3" key="1">
    <citation type="journal article" date="2020" name="ISME J.">
        <title>Comparative genomics reveals insights into cyanobacterial evolution and habitat adaptation.</title>
        <authorList>
            <person name="Chen M.Y."/>
            <person name="Teng W.K."/>
            <person name="Zhao L."/>
            <person name="Hu C.X."/>
            <person name="Zhou Y.K."/>
            <person name="Han B.P."/>
            <person name="Song L.R."/>
            <person name="Shu W.S."/>
        </authorList>
    </citation>
    <scope>NUCLEOTIDE SEQUENCE [LARGE SCALE GENOMIC DNA]</scope>
    <source>
        <strain evidence="2 3">FACHB-838</strain>
    </source>
</reference>
<evidence type="ECO:0000313" key="3">
    <source>
        <dbReference type="Proteomes" id="UP000623440"/>
    </source>
</evidence>
<sequence length="170" mass="19349">MNKYFIDFDLNNFWSDNEYAKNYQSAPVIYDLIEVVEKELGFKLPQSYIELMKTRNGGIPNKTFFATTEETTWGNRIEIEGIFGIGVDSSAFALCGDNGNQFWINEWGYPDFGVYICDTPSGGHDLIMLDYRKCGKNGEPEVAHVDQERDYKVTTIAKNFETFITGLSGD</sequence>
<gene>
    <name evidence="2" type="ORF">H6G97_28280</name>
</gene>
<accession>A0ABR8DVK4</accession>
<dbReference type="SUPFAM" id="SSF160631">
    <property type="entry name" value="SMI1/KNR4-like"/>
    <property type="match status" value="1"/>
</dbReference>
<name>A0ABR8DVK4_9NOSO</name>
<evidence type="ECO:0000313" key="2">
    <source>
        <dbReference type="EMBL" id="MBD2533258.1"/>
    </source>
</evidence>
<dbReference type="RefSeq" id="WP_190943841.1">
    <property type="nucleotide sequence ID" value="NZ_JACJSI010000088.1"/>
</dbReference>
<comment type="caution">
    <text evidence="2">The sequence shown here is derived from an EMBL/GenBank/DDBJ whole genome shotgun (WGS) entry which is preliminary data.</text>
</comment>